<dbReference type="Gene3D" id="1.25.40.10">
    <property type="entry name" value="Tetratricopeptide repeat domain"/>
    <property type="match status" value="1"/>
</dbReference>
<evidence type="ECO:0000313" key="1">
    <source>
        <dbReference type="EMBL" id="MDR5591129.1"/>
    </source>
</evidence>
<sequence>MDNRPFLRACQNLGLEYQHKKNLPRAIELFEENLLYNTNDNQGIRYLLLECYLELKDYTKFKTLLDRHKDDYSVEFLYGRVIYDLIKSEGKKTKMLLNQAIKCNKFIPEELAKEKHIKPAPYRIPGEPHFDAGTPIGSIQEAYNYWERNKIFLNQKRIRDFFKNLKN</sequence>
<proteinExistence type="predicted"/>
<evidence type="ECO:0008006" key="3">
    <source>
        <dbReference type="Google" id="ProtNLM"/>
    </source>
</evidence>
<dbReference type="Proteomes" id="UP001257234">
    <property type="component" value="Unassembled WGS sequence"/>
</dbReference>
<dbReference type="EMBL" id="JAVJIU010000004">
    <property type="protein sequence ID" value="MDR5591129.1"/>
    <property type="molecule type" value="Genomic_DNA"/>
</dbReference>
<organism evidence="1 2">
    <name type="scientific">Christiangramia sediminicola</name>
    <dbReference type="NCBI Taxonomy" id="3073267"/>
    <lineage>
        <taxon>Bacteria</taxon>
        <taxon>Pseudomonadati</taxon>
        <taxon>Bacteroidota</taxon>
        <taxon>Flavobacteriia</taxon>
        <taxon>Flavobacteriales</taxon>
        <taxon>Flavobacteriaceae</taxon>
        <taxon>Christiangramia</taxon>
    </lineage>
</organism>
<dbReference type="RefSeq" id="WP_309561998.1">
    <property type="nucleotide sequence ID" value="NZ_JAVJIU010000004.1"/>
</dbReference>
<dbReference type="InterPro" id="IPR011990">
    <property type="entry name" value="TPR-like_helical_dom_sf"/>
</dbReference>
<protein>
    <recommendedName>
        <fullName evidence="3">Tetratricopeptide repeat protein</fullName>
    </recommendedName>
</protein>
<keyword evidence="2" id="KW-1185">Reference proteome</keyword>
<evidence type="ECO:0000313" key="2">
    <source>
        <dbReference type="Proteomes" id="UP001257234"/>
    </source>
</evidence>
<gene>
    <name evidence="1" type="ORF">RE431_10815</name>
</gene>
<accession>A0ABU1ET32</accession>
<dbReference type="SUPFAM" id="SSF48452">
    <property type="entry name" value="TPR-like"/>
    <property type="match status" value="1"/>
</dbReference>
<comment type="caution">
    <text evidence="1">The sequence shown here is derived from an EMBL/GenBank/DDBJ whole genome shotgun (WGS) entry which is preliminary data.</text>
</comment>
<name>A0ABU1ET32_9FLAO</name>
<reference evidence="2" key="1">
    <citation type="submission" date="2023-07" db="EMBL/GenBank/DDBJ databases">
        <title>Christiangramia sp. SM2212., a novel bacterium of the family Flavobacteriaceae isolated from the sea sediment.</title>
        <authorList>
            <person name="Wang J."/>
            <person name="Zhang X."/>
        </authorList>
    </citation>
    <scope>NUCLEOTIDE SEQUENCE [LARGE SCALE GENOMIC DNA]</scope>
    <source>
        <strain evidence="2">SM2212</strain>
    </source>
</reference>